<keyword evidence="1" id="KW-0732">Signal</keyword>
<feature type="signal peptide" evidence="1">
    <location>
        <begin position="1"/>
        <end position="38"/>
    </location>
</feature>
<evidence type="ECO:0000313" key="2">
    <source>
        <dbReference type="EMBL" id="MBW32492.1"/>
    </source>
</evidence>
<feature type="chain" id="PRO_5014759786" evidence="1">
    <location>
        <begin position="39"/>
        <end position="117"/>
    </location>
</feature>
<proteinExistence type="predicted"/>
<protein>
    <submittedName>
        <fullName evidence="2">Putative secreted peptide</fullName>
    </submittedName>
</protein>
<name>A0A2M3ZVH2_9DIPT</name>
<evidence type="ECO:0000256" key="1">
    <source>
        <dbReference type="SAM" id="SignalP"/>
    </source>
</evidence>
<dbReference type="AlphaFoldDB" id="A0A2M3ZVH2"/>
<reference evidence="2" key="1">
    <citation type="submission" date="2018-01" db="EMBL/GenBank/DDBJ databases">
        <title>An insight into the sialome of Amazonian anophelines.</title>
        <authorList>
            <person name="Ribeiro J.M."/>
            <person name="Scarpassa V."/>
            <person name="Calvo E."/>
        </authorList>
    </citation>
    <scope>NUCLEOTIDE SEQUENCE</scope>
    <source>
        <tissue evidence="2">Salivary glands</tissue>
    </source>
</reference>
<sequence length="117" mass="12414">MCIIPKSEGRMCRSFSLILENLLLLPLASLLLLPLALGSPYTVPTRGTPPPSPMSPPARAVLSVGNPLASSLRHSDRPPPATTVLRITGLFTIAGDLSSSSFLCFFCFSLVVESSDD</sequence>
<dbReference type="EMBL" id="GGFM01011741">
    <property type="protein sequence ID" value="MBW32492.1"/>
    <property type="molecule type" value="Transcribed_RNA"/>
</dbReference>
<organism evidence="2">
    <name type="scientific">Anopheles braziliensis</name>
    <dbReference type="NCBI Taxonomy" id="58242"/>
    <lineage>
        <taxon>Eukaryota</taxon>
        <taxon>Metazoa</taxon>
        <taxon>Ecdysozoa</taxon>
        <taxon>Arthropoda</taxon>
        <taxon>Hexapoda</taxon>
        <taxon>Insecta</taxon>
        <taxon>Pterygota</taxon>
        <taxon>Neoptera</taxon>
        <taxon>Endopterygota</taxon>
        <taxon>Diptera</taxon>
        <taxon>Nematocera</taxon>
        <taxon>Culicoidea</taxon>
        <taxon>Culicidae</taxon>
        <taxon>Anophelinae</taxon>
        <taxon>Anopheles</taxon>
    </lineage>
</organism>
<accession>A0A2M3ZVH2</accession>